<feature type="non-terminal residue" evidence="1">
    <location>
        <position position="1"/>
    </location>
</feature>
<accession>A0AA35S0N8</accession>
<protein>
    <submittedName>
        <fullName evidence="1">Uncharacterized protein</fullName>
    </submittedName>
</protein>
<sequence>AALLACSQGKVDQITKSIGNAVAQKVCAGKPSVKDVFPKARKTDVATQSASLFH</sequence>
<name>A0AA35S0N8_GEOBA</name>
<proteinExistence type="predicted"/>
<evidence type="ECO:0000313" key="2">
    <source>
        <dbReference type="Proteomes" id="UP001174909"/>
    </source>
</evidence>
<keyword evidence="2" id="KW-1185">Reference proteome</keyword>
<organism evidence="1 2">
    <name type="scientific">Geodia barretti</name>
    <name type="common">Barrett's horny sponge</name>
    <dbReference type="NCBI Taxonomy" id="519541"/>
    <lineage>
        <taxon>Eukaryota</taxon>
        <taxon>Metazoa</taxon>
        <taxon>Porifera</taxon>
        <taxon>Demospongiae</taxon>
        <taxon>Heteroscleromorpha</taxon>
        <taxon>Tetractinellida</taxon>
        <taxon>Astrophorina</taxon>
        <taxon>Geodiidae</taxon>
        <taxon>Geodia</taxon>
    </lineage>
</organism>
<dbReference type="AlphaFoldDB" id="A0AA35S0N8"/>
<evidence type="ECO:0000313" key="1">
    <source>
        <dbReference type="EMBL" id="CAI8021283.1"/>
    </source>
</evidence>
<comment type="caution">
    <text evidence="1">The sequence shown here is derived from an EMBL/GenBank/DDBJ whole genome shotgun (WGS) entry which is preliminary data.</text>
</comment>
<dbReference type="Proteomes" id="UP001174909">
    <property type="component" value="Unassembled WGS sequence"/>
</dbReference>
<gene>
    <name evidence="1" type="ORF">GBAR_LOCUS12639</name>
</gene>
<reference evidence="1" key="1">
    <citation type="submission" date="2023-03" db="EMBL/GenBank/DDBJ databases">
        <authorList>
            <person name="Steffen K."/>
            <person name="Cardenas P."/>
        </authorList>
    </citation>
    <scope>NUCLEOTIDE SEQUENCE</scope>
</reference>
<dbReference type="EMBL" id="CASHTH010001877">
    <property type="protein sequence ID" value="CAI8021283.1"/>
    <property type="molecule type" value="Genomic_DNA"/>
</dbReference>